<dbReference type="InterPro" id="IPR053137">
    <property type="entry name" value="NLR-like"/>
</dbReference>
<proteinExistence type="predicted"/>
<dbReference type="Proteomes" id="UP000304951">
    <property type="component" value="Unassembled WGS sequence"/>
</dbReference>
<sequence length="936" mass="105404">MASDLSKYTIGWIAALHIELAAATVMLDEKFPRLPFDEHDPTIYTLGRMGEHHVAIACLPGGQTGISEATVVATRMLNKFRSIKIGFMVGIGGGVPSRKHDIRLGDVVVSLPENDHGGVVQYDFGRAEAGGHFRRKSYLNTPPRLLLNVVNDARRNYEIGESTFAEHLARFNDKARAYTRSKAGLDVLYQPSYDHVGGIARRDCTDCRSDMVLDRSERECDDPRYGDNTVKIHFGTIASGNMVIKDAKTRDDIVEALGGDILCFEMEAAGLMNHFPCLIVRGICDYADSHKQDQWQRYAAATAAAYTKELLLLTPSSDVKLLDPIVSPERVLFEVQFIRSPNFVGRDSILLELEKLMDPVESKTRAAIWGLGGCGKTAVALEFVYRVHDREPDRTIFWVRASDRDRYMMAFRDIASKYNIPGAHDLQLDILGAVKTKLADDDTPRWLIVVDNADDPEFLLAEDGPSKQRLKDYLPSRAGCKVLFTTRDNKAAVQLVGLSALILEVQPFGLPEAQQLFDAIVPSANSTSNDFNTELLIELSCLPLAIVQAASYIRMNSISAKRYLDLFRKQDMEKESTDILGREFEDETRYPKVENALTKTWHLSFKQLERRDPLAFDCLKHLACLACSDIPENLVPSLVRFSDLECATAVGTLVGYQFLVRQRQGNLLNAHRLVHQATKRWLWLNSQWELYVRNAVVTLSQKIPHGGYQEYNEYSEYLPHGICLLGHFGNRNLEETEATTDLMSQIAACQRDLGDHSGAEKSHRAVLSWRQAHLIDHDKKTLQSMQDVGQDLMMKAQYREAELMHREAFRLRFCHLGPAATGTLSSMRNIAEALGFQEKWVDYEMLSVELAKLSRAWLGLTHMATLSSYKALSICYCRRGWLKLAEKLARDVIDGRKRAQGLGETHPSTLKSTSHLALILGHNGKWKEAEQQELHY</sequence>
<evidence type="ECO:0000313" key="1">
    <source>
        <dbReference type="EMBL" id="THV70708.1"/>
    </source>
</evidence>
<dbReference type="Gene3D" id="3.40.50.1580">
    <property type="entry name" value="Nucleoside phosphorylase domain"/>
    <property type="match status" value="1"/>
</dbReference>
<dbReference type="Gene3D" id="3.40.50.300">
    <property type="entry name" value="P-loop containing nucleotide triphosphate hydrolases"/>
    <property type="match status" value="1"/>
</dbReference>
<dbReference type="PANTHER" id="PTHR46082:SF11">
    <property type="entry name" value="AAA+ ATPASE DOMAIN-CONTAINING PROTEIN-RELATED"/>
    <property type="match status" value="1"/>
</dbReference>
<dbReference type="InterPro" id="IPR035994">
    <property type="entry name" value="Nucleoside_phosphorylase_sf"/>
</dbReference>
<dbReference type="Gene3D" id="1.25.40.10">
    <property type="entry name" value="Tetratricopeptide repeat domain"/>
    <property type="match status" value="1"/>
</dbReference>
<dbReference type="SUPFAM" id="SSF48452">
    <property type="entry name" value="TPR-like"/>
    <property type="match status" value="1"/>
</dbReference>
<dbReference type="GO" id="GO:0043531">
    <property type="term" value="F:ADP binding"/>
    <property type="evidence" value="ECO:0007669"/>
    <property type="project" value="InterPro"/>
</dbReference>
<dbReference type="InterPro" id="IPR011990">
    <property type="entry name" value="TPR-like_helical_dom_sf"/>
</dbReference>
<evidence type="ECO:0000313" key="2">
    <source>
        <dbReference type="Proteomes" id="UP000304951"/>
    </source>
</evidence>
<accession>A0A4S8SIY7</accession>
<dbReference type="AlphaFoldDB" id="A0A4S8SIY7"/>
<dbReference type="SUPFAM" id="SSF53167">
    <property type="entry name" value="Purine and uridine phosphorylases"/>
    <property type="match status" value="1"/>
</dbReference>
<dbReference type="GO" id="GO:0009116">
    <property type="term" value="P:nucleoside metabolic process"/>
    <property type="evidence" value="ECO:0007669"/>
    <property type="project" value="InterPro"/>
</dbReference>
<dbReference type="GO" id="GO:0003824">
    <property type="term" value="F:catalytic activity"/>
    <property type="evidence" value="ECO:0007669"/>
    <property type="project" value="InterPro"/>
</dbReference>
<dbReference type="EMBL" id="QZAF01000185">
    <property type="protein sequence ID" value="THV70708.1"/>
    <property type="molecule type" value="Genomic_DNA"/>
</dbReference>
<protein>
    <submittedName>
        <fullName evidence="1">Purine and uridine phosphorylase</fullName>
    </submittedName>
</protein>
<dbReference type="InterPro" id="IPR027417">
    <property type="entry name" value="P-loop_NTPase"/>
</dbReference>
<gene>
    <name evidence="1" type="ORF">D6D28_04963</name>
</gene>
<comment type="caution">
    <text evidence="1">The sequence shown here is derived from an EMBL/GenBank/DDBJ whole genome shotgun (WGS) entry which is preliminary data.</text>
</comment>
<organism evidence="1 2">
    <name type="scientific">Aureobasidium pullulans</name>
    <name type="common">Black yeast</name>
    <name type="synonym">Pullularia pullulans</name>
    <dbReference type="NCBI Taxonomy" id="5580"/>
    <lineage>
        <taxon>Eukaryota</taxon>
        <taxon>Fungi</taxon>
        <taxon>Dikarya</taxon>
        <taxon>Ascomycota</taxon>
        <taxon>Pezizomycotina</taxon>
        <taxon>Dothideomycetes</taxon>
        <taxon>Dothideomycetidae</taxon>
        <taxon>Dothideales</taxon>
        <taxon>Saccotheciaceae</taxon>
        <taxon>Aureobasidium</taxon>
    </lineage>
</organism>
<name>A0A4S8SIY7_AURPU</name>
<dbReference type="PANTHER" id="PTHR46082">
    <property type="entry name" value="ATP/GTP-BINDING PROTEIN-RELATED"/>
    <property type="match status" value="1"/>
</dbReference>
<reference evidence="1 2" key="1">
    <citation type="submission" date="2018-10" db="EMBL/GenBank/DDBJ databases">
        <title>Fifty Aureobasidium pullulans genomes reveal a recombining polyextremotolerant generalist.</title>
        <authorList>
            <person name="Gostincar C."/>
            <person name="Turk M."/>
            <person name="Zajc J."/>
            <person name="Gunde-Cimerman N."/>
        </authorList>
    </citation>
    <scope>NUCLEOTIDE SEQUENCE [LARGE SCALE GENOMIC DNA]</scope>
    <source>
        <strain evidence="1 2">EXF-11900</strain>
    </source>
</reference>
<dbReference type="SUPFAM" id="SSF52540">
    <property type="entry name" value="P-loop containing nucleoside triphosphate hydrolases"/>
    <property type="match status" value="1"/>
</dbReference>